<evidence type="ECO:0000313" key="3">
    <source>
        <dbReference type="Proteomes" id="UP001139171"/>
    </source>
</evidence>
<reference evidence="2" key="1">
    <citation type="submission" date="2021-11" db="EMBL/GenBank/DDBJ databases">
        <title>Jinshanibacter sp. isolated from one year old Eriocheir sinensis.</title>
        <authorList>
            <person name="Li J.-Y."/>
            <person name="He W."/>
            <person name="Gao T.-H."/>
        </authorList>
    </citation>
    <scope>NUCLEOTIDE SEQUENCE</scope>
    <source>
        <strain evidence="2">LJY008</strain>
    </source>
</reference>
<evidence type="ECO:0008006" key="4">
    <source>
        <dbReference type="Google" id="ProtNLM"/>
    </source>
</evidence>
<dbReference type="EMBL" id="JAJNAG010000049">
    <property type="protein sequence ID" value="MCD1127341.1"/>
    <property type="molecule type" value="Genomic_DNA"/>
</dbReference>
<accession>A0A9X1SLQ1</accession>
<feature type="signal peptide" evidence="1">
    <location>
        <begin position="1"/>
        <end position="36"/>
    </location>
</feature>
<organism evidence="2 3">
    <name type="scientific">Limnobaculum eriocheiris</name>
    <dbReference type="NCBI Taxonomy" id="2897391"/>
    <lineage>
        <taxon>Bacteria</taxon>
        <taxon>Pseudomonadati</taxon>
        <taxon>Pseudomonadota</taxon>
        <taxon>Gammaproteobacteria</taxon>
        <taxon>Enterobacterales</taxon>
        <taxon>Budviciaceae</taxon>
        <taxon>Limnobaculum</taxon>
    </lineage>
</organism>
<dbReference type="Proteomes" id="UP001139171">
    <property type="component" value="Unassembled WGS sequence"/>
</dbReference>
<protein>
    <recommendedName>
        <fullName evidence="4">Autotransporter outer membrane beta-barrel domain-containing protein</fullName>
    </recommendedName>
</protein>
<dbReference type="InterPro" id="IPR012332">
    <property type="entry name" value="Autotransporter_pectin_lyase_C"/>
</dbReference>
<dbReference type="RefSeq" id="WP_230611003.1">
    <property type="nucleotide sequence ID" value="NZ_JAJNAG010000049.1"/>
</dbReference>
<keyword evidence="1" id="KW-0732">Signal</keyword>
<name>A0A9X1SLQ1_9GAMM</name>
<comment type="caution">
    <text evidence="2">The sequence shown here is derived from an EMBL/GenBank/DDBJ whole genome shotgun (WGS) entry which is preliminary data.</text>
</comment>
<sequence length="320" mass="32020">MSIVNSKLKPLSVFVAKAFPAAALLMTVGYTSTANANLVIASPTNEAAVTVTTTGNLSLNGPDGEYVSYTNVHGLFAKGGVMVEGATADVTGQVKNIYTFDGNGLQATQGGTITLNSNLMIDSGSDVTISLVNYLPAISNVTVSATPGNGAGIYVDGVGSAVTQSATTTINTHGASSTGIISKSGGAVSLNGLTKINSAGTGISATDAGSKINLAGGAEITSAQSAVYAKDGSEIAIGNSSQRSKLTTTSASDLILLEGAGNTGKLSFINSELSIASGNAVKATGGEWSSTFADSKITGDMNTEGSAKLDTTMNGFRIYR</sequence>
<evidence type="ECO:0000256" key="1">
    <source>
        <dbReference type="SAM" id="SignalP"/>
    </source>
</evidence>
<proteinExistence type="predicted"/>
<gene>
    <name evidence="2" type="ORF">LPW36_15290</name>
</gene>
<evidence type="ECO:0000313" key="2">
    <source>
        <dbReference type="EMBL" id="MCD1127341.1"/>
    </source>
</evidence>
<keyword evidence="3" id="KW-1185">Reference proteome</keyword>
<dbReference type="Gene3D" id="2.160.20.20">
    <property type="match status" value="1"/>
</dbReference>
<feature type="chain" id="PRO_5040892097" description="Autotransporter outer membrane beta-barrel domain-containing protein" evidence="1">
    <location>
        <begin position="37"/>
        <end position="320"/>
    </location>
</feature>
<dbReference type="AlphaFoldDB" id="A0A9X1SLQ1"/>